<evidence type="ECO:0000313" key="2">
    <source>
        <dbReference type="Proteomes" id="UP000583800"/>
    </source>
</evidence>
<dbReference type="AlphaFoldDB" id="A0A7X0C4R2"/>
<sequence>MARRHRDILTAVTPRDRAAVQAHFEGVRNRLERLTPP</sequence>
<evidence type="ECO:0000313" key="1">
    <source>
        <dbReference type="EMBL" id="MBB6348475.1"/>
    </source>
</evidence>
<dbReference type="Proteomes" id="UP000583800">
    <property type="component" value="Unassembled WGS sequence"/>
</dbReference>
<accession>A0A7X0C4R2</accession>
<name>A0A7X0C4R2_9ACTN</name>
<evidence type="ECO:0008006" key="3">
    <source>
        <dbReference type="Google" id="ProtNLM"/>
    </source>
</evidence>
<organism evidence="1 2">
    <name type="scientific">Nonomuraea muscovyensis</name>
    <dbReference type="NCBI Taxonomy" id="1124761"/>
    <lineage>
        <taxon>Bacteria</taxon>
        <taxon>Bacillati</taxon>
        <taxon>Actinomycetota</taxon>
        <taxon>Actinomycetes</taxon>
        <taxon>Streptosporangiales</taxon>
        <taxon>Streptosporangiaceae</taxon>
        <taxon>Nonomuraea</taxon>
    </lineage>
</organism>
<dbReference type="EMBL" id="JACHJB010000002">
    <property type="protein sequence ID" value="MBB6348475.1"/>
    <property type="molecule type" value="Genomic_DNA"/>
</dbReference>
<proteinExistence type="predicted"/>
<protein>
    <recommendedName>
        <fullName evidence="3">MarR family transcriptional regulator</fullName>
    </recommendedName>
</protein>
<keyword evidence="2" id="KW-1185">Reference proteome</keyword>
<reference evidence="1 2" key="1">
    <citation type="submission" date="2020-08" db="EMBL/GenBank/DDBJ databases">
        <title>Sequencing the genomes of 1000 actinobacteria strains.</title>
        <authorList>
            <person name="Klenk H.-P."/>
        </authorList>
    </citation>
    <scope>NUCLEOTIDE SEQUENCE [LARGE SCALE GENOMIC DNA]</scope>
    <source>
        <strain evidence="1 2">DSM 45913</strain>
    </source>
</reference>
<comment type="caution">
    <text evidence="1">The sequence shown here is derived from an EMBL/GenBank/DDBJ whole genome shotgun (WGS) entry which is preliminary data.</text>
</comment>
<gene>
    <name evidence="1" type="ORF">FHU36_005020</name>
</gene>